<dbReference type="KEGG" id="abp:AGABI1DRAFT115774"/>
<dbReference type="RefSeq" id="XP_007332885.1">
    <property type="nucleotide sequence ID" value="XM_007332823.1"/>
</dbReference>
<dbReference type="GO" id="GO:0015986">
    <property type="term" value="P:proton motive force-driven ATP synthesis"/>
    <property type="evidence" value="ECO:0007669"/>
    <property type="project" value="TreeGrafter"/>
</dbReference>
<protein>
    <submittedName>
        <fullName evidence="5">Uncharacterized protein</fullName>
    </submittedName>
</protein>
<evidence type="ECO:0000313" key="5">
    <source>
        <dbReference type="EMBL" id="EKM76437.1"/>
    </source>
</evidence>
<dbReference type="InParanoid" id="K5X0M1"/>
<keyword evidence="3" id="KW-0472">Membrane</keyword>
<dbReference type="eggNOG" id="ENOG502TNE7">
    <property type="taxonomic scope" value="Eukaryota"/>
</dbReference>
<comment type="subcellular location">
    <subcellularLocation>
        <location evidence="1">Mitochondrion membrane</location>
    </subcellularLocation>
</comment>
<accession>K5X0M1</accession>
<dbReference type="AlphaFoldDB" id="K5X0M1"/>
<sequence>MSYVILGRAIKNEHLALGTLLTAIGGGIIMSRGGSKSEAPQTTQQAKASIPIKGSSNEEEEFIRKFVEEAEKESNH</sequence>
<dbReference type="HOGENOM" id="CLU_172736_0_1_1"/>
<gene>
    <name evidence="5" type="ORF">AGABI1DRAFT_115774</name>
</gene>
<keyword evidence="6" id="KW-1185">Reference proteome</keyword>
<proteinExistence type="predicted"/>
<evidence type="ECO:0000313" key="6">
    <source>
        <dbReference type="Proteomes" id="UP000008493"/>
    </source>
</evidence>
<evidence type="ECO:0000256" key="4">
    <source>
        <dbReference type="SAM" id="MobiDB-lite"/>
    </source>
</evidence>
<dbReference type="Proteomes" id="UP000008493">
    <property type="component" value="Unassembled WGS sequence"/>
</dbReference>
<reference evidence="6" key="1">
    <citation type="journal article" date="2012" name="Proc. Natl. Acad. Sci. U.S.A.">
        <title>Genome sequence of the button mushroom Agaricus bisporus reveals mechanisms governing adaptation to a humic-rich ecological niche.</title>
        <authorList>
            <person name="Morin E."/>
            <person name="Kohler A."/>
            <person name="Baker A.R."/>
            <person name="Foulongne-Oriol M."/>
            <person name="Lombard V."/>
            <person name="Nagy L.G."/>
            <person name="Ohm R.A."/>
            <person name="Patyshakuliyeva A."/>
            <person name="Brun A."/>
            <person name="Aerts A.L."/>
            <person name="Bailey A.M."/>
            <person name="Billette C."/>
            <person name="Coutinho P.M."/>
            <person name="Deakin G."/>
            <person name="Doddapaneni H."/>
            <person name="Floudas D."/>
            <person name="Grimwood J."/>
            <person name="Hilden K."/>
            <person name="Kuees U."/>
            <person name="LaButti K.M."/>
            <person name="Lapidus A."/>
            <person name="Lindquist E.A."/>
            <person name="Lucas S.M."/>
            <person name="Murat C."/>
            <person name="Riley R.W."/>
            <person name="Salamov A.A."/>
            <person name="Schmutz J."/>
            <person name="Subramanian V."/>
            <person name="Woesten H.A.B."/>
            <person name="Xu J."/>
            <person name="Eastwood D.C."/>
            <person name="Foster G.D."/>
            <person name="Sonnenberg A.S."/>
            <person name="Cullen D."/>
            <person name="de Vries R.P."/>
            <person name="Lundell T."/>
            <person name="Hibbett D.S."/>
            <person name="Henrissat B."/>
            <person name="Burton K.S."/>
            <person name="Kerrigan R.W."/>
            <person name="Challen M.P."/>
            <person name="Grigoriev I.V."/>
            <person name="Martin F."/>
        </authorList>
    </citation>
    <scope>NUCLEOTIDE SEQUENCE [LARGE SCALE GENOMIC DNA]</scope>
    <source>
        <strain evidence="6">JB137-S8 / ATCC MYA-4627 / FGSC 10392</strain>
    </source>
</reference>
<name>K5X0M1_AGABU</name>
<dbReference type="GeneID" id="18824852"/>
<feature type="compositionally biased region" description="Polar residues" evidence="4">
    <location>
        <begin position="38"/>
        <end position="47"/>
    </location>
</feature>
<evidence type="ECO:0000256" key="1">
    <source>
        <dbReference type="ARBA" id="ARBA00004325"/>
    </source>
</evidence>
<dbReference type="OMA" id="TQMGGSK"/>
<evidence type="ECO:0000256" key="3">
    <source>
        <dbReference type="ARBA" id="ARBA00023136"/>
    </source>
</evidence>
<dbReference type="InterPro" id="IPR021278">
    <property type="entry name" value="ATP19"/>
</dbReference>
<dbReference type="PANTHER" id="PTHR28074:SF1">
    <property type="entry name" value="ATP SYNTHASE SUBUNIT K, MITOCHONDRIAL"/>
    <property type="match status" value="1"/>
</dbReference>
<dbReference type="Pfam" id="PF11022">
    <property type="entry name" value="ATP19"/>
    <property type="match status" value="1"/>
</dbReference>
<organism evidence="5 6">
    <name type="scientific">Agaricus bisporus var. burnettii (strain JB137-S8 / ATCC MYA-4627 / FGSC 10392)</name>
    <name type="common">White button mushroom</name>
    <dbReference type="NCBI Taxonomy" id="597362"/>
    <lineage>
        <taxon>Eukaryota</taxon>
        <taxon>Fungi</taxon>
        <taxon>Dikarya</taxon>
        <taxon>Basidiomycota</taxon>
        <taxon>Agaricomycotina</taxon>
        <taxon>Agaricomycetes</taxon>
        <taxon>Agaricomycetidae</taxon>
        <taxon>Agaricales</taxon>
        <taxon>Agaricineae</taxon>
        <taxon>Agaricaceae</taxon>
        <taxon>Agaricus</taxon>
    </lineage>
</organism>
<dbReference type="STRING" id="597362.K5X0M1"/>
<dbReference type="EMBL" id="JH971402">
    <property type="protein sequence ID" value="EKM76437.1"/>
    <property type="molecule type" value="Genomic_DNA"/>
</dbReference>
<dbReference type="PANTHER" id="PTHR28074">
    <property type="entry name" value="ATP SYNTHASE SUBUNIT K, MITOCHONDRIAL"/>
    <property type="match status" value="1"/>
</dbReference>
<keyword evidence="2" id="KW-0496">Mitochondrion</keyword>
<evidence type="ECO:0000256" key="2">
    <source>
        <dbReference type="ARBA" id="ARBA00023128"/>
    </source>
</evidence>
<dbReference type="GO" id="GO:0031966">
    <property type="term" value="C:mitochondrial membrane"/>
    <property type="evidence" value="ECO:0007669"/>
    <property type="project" value="UniProtKB-SubCell"/>
</dbReference>
<feature type="region of interest" description="Disordered" evidence="4">
    <location>
        <begin position="33"/>
        <end position="54"/>
    </location>
</feature>